<evidence type="ECO:0000256" key="1">
    <source>
        <dbReference type="SAM" id="MobiDB-lite"/>
    </source>
</evidence>
<dbReference type="EMBL" id="JAADYS010001048">
    <property type="protein sequence ID" value="KAF4465363.1"/>
    <property type="molecule type" value="Genomic_DNA"/>
</dbReference>
<name>A0A8H4PC52_9HYPO</name>
<evidence type="ECO:0000313" key="3">
    <source>
        <dbReference type="Proteomes" id="UP000554235"/>
    </source>
</evidence>
<dbReference type="OrthoDB" id="2922289at2759"/>
<feature type="compositionally biased region" description="Basic and acidic residues" evidence="1">
    <location>
        <begin position="1"/>
        <end position="21"/>
    </location>
</feature>
<feature type="region of interest" description="Disordered" evidence="1">
    <location>
        <begin position="714"/>
        <end position="740"/>
    </location>
</feature>
<organism evidence="2 3">
    <name type="scientific">Fusarium albosuccineum</name>
    <dbReference type="NCBI Taxonomy" id="1237068"/>
    <lineage>
        <taxon>Eukaryota</taxon>
        <taxon>Fungi</taxon>
        <taxon>Dikarya</taxon>
        <taxon>Ascomycota</taxon>
        <taxon>Pezizomycotina</taxon>
        <taxon>Sordariomycetes</taxon>
        <taxon>Hypocreomycetidae</taxon>
        <taxon>Hypocreales</taxon>
        <taxon>Nectriaceae</taxon>
        <taxon>Fusarium</taxon>
        <taxon>Fusarium decemcellulare species complex</taxon>
    </lineage>
</organism>
<dbReference type="Proteomes" id="UP000554235">
    <property type="component" value="Unassembled WGS sequence"/>
</dbReference>
<sequence length="849" mass="96385">MESRTNHQFDPFDPKNDKYLGDSDDDAFDNIDWSDPTSFLAAMGGAGGPMPACPSPAEVRQEATQRSRNIFASYETLNKILERHEETIRKRWTKKTRKQRLQILLKAWPDMPSPHRPDFEAFAKESPQQREAGTQHADSFMWPYINQEDLSQTKPLLLLLNARGHNPPSAFAGADNHSMHLGKITKAIVPIFLNLHTMVLNGANSAEEYGKLLAWDDHEDAFEWMHTRKQYLPGEGLVVLHAQERLLTFLVECCRELLHDIAADDLTSDAFPIQPAPPVKSESDSLGFESLAVMAAEGPYRLPAQLDLDRIESLLGARASAAEDHLWALRENPSYFAQQLLEMKEHRQEMVKDTLGHPHPATRKGRETTLWARVVGNVLSDAHLALELFSELHRQARELQRLQKRHAKEISASKDLPEEYLLALLKFRHYLDQGAKGPLNRLKVAAVASPPMRKFYQRDPNDDVNSTRIIVRSKAGQTMSKAETRLTWLLRTLWEDDKNLFFAGLPLVVDELERLLQAESSAQELVSGYIMQVIGDISIIAQCSKQLQIYQPWAQNFENAAVQWDDDIKNDFAQRTGPWGQILTALRDQKLINVAGLAEPSAGKFTYPISKRRTRENVEALRRAEMNLDRVWTQVDVIMHTSKVQLDGTAIQRLLSQQRMLQRTPEWVEPTAVKGKEHDVPDPDSDTLYEPFSAIFSSIKKIKHEPIPPIQPKVKVKTRGTASKSEINSTQDPIVDGPGPGDIQPSFSVDSRALKVFRVLFFNPTVTSTPGEVPWNDFLHAMTSTGFMAEKLYGSVWQFSPTNLDVERSIHFHEPHPKGKLAFEVARRYGRRLNRAYGWFGSMFVLKEK</sequence>
<comment type="caution">
    <text evidence="2">The sequence shown here is derived from an EMBL/GenBank/DDBJ whole genome shotgun (WGS) entry which is preliminary data.</text>
</comment>
<accession>A0A8H4PC52</accession>
<dbReference type="PANTHER" id="PTHR40788">
    <property type="entry name" value="CLR5 DOMAIN-CONTAINING PROTEIN-RELATED"/>
    <property type="match status" value="1"/>
</dbReference>
<feature type="compositionally biased region" description="Polar residues" evidence="1">
    <location>
        <begin position="720"/>
        <end position="732"/>
    </location>
</feature>
<feature type="region of interest" description="Disordered" evidence="1">
    <location>
        <begin position="1"/>
        <end position="24"/>
    </location>
</feature>
<dbReference type="AlphaFoldDB" id="A0A8H4PC52"/>
<proteinExistence type="predicted"/>
<evidence type="ECO:0000313" key="2">
    <source>
        <dbReference type="EMBL" id="KAF4465363.1"/>
    </source>
</evidence>
<gene>
    <name evidence="2" type="ORF">FALBO_7796</name>
</gene>
<protein>
    <submittedName>
        <fullName evidence="2">Uncharacterized protein</fullName>
    </submittedName>
</protein>
<dbReference type="PANTHER" id="PTHR40788:SF2">
    <property type="entry name" value="CLR5 DOMAIN-CONTAINING PROTEIN"/>
    <property type="match status" value="1"/>
</dbReference>
<keyword evidence="3" id="KW-1185">Reference proteome</keyword>
<reference evidence="2 3" key="1">
    <citation type="submission" date="2020-01" db="EMBL/GenBank/DDBJ databases">
        <title>Identification and distribution of gene clusters putatively required for synthesis of sphingolipid metabolism inhibitors in phylogenetically diverse species of the filamentous fungus Fusarium.</title>
        <authorList>
            <person name="Kim H.-S."/>
            <person name="Busman M."/>
            <person name="Brown D.W."/>
            <person name="Divon H."/>
            <person name="Uhlig S."/>
            <person name="Proctor R.H."/>
        </authorList>
    </citation>
    <scope>NUCLEOTIDE SEQUENCE [LARGE SCALE GENOMIC DNA]</scope>
    <source>
        <strain evidence="2 3">NRRL 20459</strain>
    </source>
</reference>